<dbReference type="AlphaFoldDB" id="A0A5B8W4Q1"/>
<dbReference type="KEGG" id="mgk:FSB76_18945"/>
<dbReference type="EMBL" id="CP042437">
    <property type="protein sequence ID" value="QEC77912.1"/>
    <property type="molecule type" value="Genomic_DNA"/>
</dbReference>
<protein>
    <submittedName>
        <fullName evidence="1">Glycosyltransferase family 4 protein</fullName>
    </submittedName>
</protein>
<keyword evidence="1" id="KW-0808">Transferase</keyword>
<dbReference type="GO" id="GO:0016740">
    <property type="term" value="F:transferase activity"/>
    <property type="evidence" value="ECO:0007669"/>
    <property type="project" value="UniProtKB-KW"/>
</dbReference>
<dbReference type="OrthoDB" id="1406894at2"/>
<keyword evidence="2" id="KW-1185">Reference proteome</keyword>
<gene>
    <name evidence="1" type="ORF">FSB76_18945</name>
</gene>
<evidence type="ECO:0000313" key="1">
    <source>
        <dbReference type="EMBL" id="QEC77912.1"/>
    </source>
</evidence>
<name>A0A5B8W4Q1_9SPHI</name>
<sequence length="403" mass="44993">MLIKKVCIITQSHLCRNPRVLKEATTLVTAGYDVTILTNIISNDLYQQDLLAISASPGIKLQAISNLSASSFNSFTDKFLNKIGRLLARNFKIESSLALGYGAMRYHSKAKAVKADLYICHQELATYIGTRLLNEGYEVAFDFEDWYSEDLLPEARAERPINLLRHIEAIALNKGTYCITTSNALAKQLAQVYLCPQPKAIYNVFPSPGIIPNKTKAIKKPLKLFWFSQTIGPGRGIEQFMNLLNSVKTGVELHLLGNITTAYREILVTLMPTQHGLYFHSLVGENQLAAKIAGFDIGLAMELGTPPSRNYTITNKFFQYIQSGLPVIASETEGQNEAFDKFKPGFKLPQQPSPEQISELDKWLNDPGSLQLAQQQAIEAAAFYNWENESKKLLQLVNNALEK</sequence>
<dbReference type="RefSeq" id="WP_147056042.1">
    <property type="nucleotide sequence ID" value="NZ_CP042437.1"/>
</dbReference>
<dbReference type="Proteomes" id="UP000321362">
    <property type="component" value="Chromosome"/>
</dbReference>
<evidence type="ECO:0000313" key="2">
    <source>
        <dbReference type="Proteomes" id="UP000321362"/>
    </source>
</evidence>
<dbReference type="Gene3D" id="3.40.50.2000">
    <property type="entry name" value="Glycogen Phosphorylase B"/>
    <property type="match status" value="1"/>
</dbReference>
<reference evidence="1 2" key="1">
    <citation type="journal article" date="2013" name="J. Microbiol.">
        <title>Mucilaginibacter ginsenosidivorax sp. nov., with ginsenoside converting activity isolated from sediment.</title>
        <authorList>
            <person name="Kim J.K."/>
            <person name="Choi T.E."/>
            <person name="Liu Q.M."/>
            <person name="Park H.Y."/>
            <person name="Yi T.H."/>
            <person name="Yoon M.H."/>
            <person name="Kim S.C."/>
            <person name="Im W.T."/>
        </authorList>
    </citation>
    <scope>NUCLEOTIDE SEQUENCE [LARGE SCALE GENOMIC DNA]</scope>
    <source>
        <strain evidence="1 2">KHI28</strain>
    </source>
</reference>
<organism evidence="1 2">
    <name type="scientific">Mucilaginibacter ginsenosidivorax</name>
    <dbReference type="NCBI Taxonomy" id="862126"/>
    <lineage>
        <taxon>Bacteria</taxon>
        <taxon>Pseudomonadati</taxon>
        <taxon>Bacteroidota</taxon>
        <taxon>Sphingobacteriia</taxon>
        <taxon>Sphingobacteriales</taxon>
        <taxon>Sphingobacteriaceae</taxon>
        <taxon>Mucilaginibacter</taxon>
    </lineage>
</organism>
<proteinExistence type="predicted"/>
<accession>A0A5B8W4Q1</accession>
<dbReference type="SUPFAM" id="SSF53756">
    <property type="entry name" value="UDP-Glycosyltransferase/glycogen phosphorylase"/>
    <property type="match status" value="1"/>
</dbReference>